<dbReference type="EMBL" id="FXLY01000007">
    <property type="protein sequence ID" value="SMN21111.1"/>
    <property type="molecule type" value="Genomic_DNA"/>
</dbReference>
<dbReference type="GO" id="GO:0006412">
    <property type="term" value="P:translation"/>
    <property type="evidence" value="ECO:0007669"/>
    <property type="project" value="InterPro"/>
</dbReference>
<dbReference type="NCBIfam" id="TIGR01030">
    <property type="entry name" value="rpmH_bact"/>
    <property type="match status" value="1"/>
</dbReference>
<gene>
    <name evidence="5" type="ORF">KASA_0L01375G</name>
</gene>
<accession>A0A1X7R692</accession>
<dbReference type="STRING" id="1789683.A0A1X7R692"/>
<evidence type="ECO:0000256" key="3">
    <source>
        <dbReference type="ARBA" id="ARBA00023274"/>
    </source>
</evidence>
<dbReference type="PANTHER" id="PTHR14503">
    <property type="entry name" value="MITOCHONDRIAL RIBOSOMAL PROTEIN 34 FAMILY MEMBER"/>
    <property type="match status" value="1"/>
</dbReference>
<evidence type="ECO:0000256" key="4">
    <source>
        <dbReference type="ARBA" id="ARBA00035274"/>
    </source>
</evidence>
<dbReference type="GO" id="GO:0003735">
    <property type="term" value="F:structural constituent of ribosome"/>
    <property type="evidence" value="ECO:0007669"/>
    <property type="project" value="InterPro"/>
</dbReference>
<dbReference type="InterPro" id="IPR000271">
    <property type="entry name" value="Ribosomal_bL34"/>
</dbReference>
<evidence type="ECO:0000256" key="2">
    <source>
        <dbReference type="ARBA" id="ARBA00022980"/>
    </source>
</evidence>
<keyword evidence="6" id="KW-1185">Reference proteome</keyword>
<dbReference type="FunFam" id="1.10.287.3980:FF:000001">
    <property type="entry name" value="Mitochondrial ribosomal protein L34"/>
    <property type="match status" value="1"/>
</dbReference>
<dbReference type="AlphaFoldDB" id="A0A1X7R692"/>
<dbReference type="OrthoDB" id="431691at2759"/>
<evidence type="ECO:0000313" key="5">
    <source>
        <dbReference type="EMBL" id="SMN21111.1"/>
    </source>
</evidence>
<dbReference type="Gene3D" id="1.10.287.3980">
    <property type="match status" value="1"/>
</dbReference>
<sequence length="123" mass="14064">MWSSIFKYAAGSLVRESPSLSSSMMNMQKTIITRNNGLNSILTSSTSGSSLLNSGVQNVQTLQPMWNPLGMLSQRRFKSRGNTYQPSTLKRKRKFGFFARAKDKLKSKILKNRRDKGRWYLTH</sequence>
<protein>
    <recommendedName>
        <fullName evidence="4">Large ribosomal subunit protein bL34m</fullName>
    </recommendedName>
</protein>
<keyword evidence="3" id="KW-0687">Ribonucleoprotein</keyword>
<dbReference type="PANTHER" id="PTHR14503:SF4">
    <property type="entry name" value="LARGE RIBOSOMAL SUBUNIT PROTEIN BL34M"/>
    <property type="match status" value="1"/>
</dbReference>
<organism evidence="5 6">
    <name type="scientific">Maudiozyma saulgeensis</name>
    <dbReference type="NCBI Taxonomy" id="1789683"/>
    <lineage>
        <taxon>Eukaryota</taxon>
        <taxon>Fungi</taxon>
        <taxon>Dikarya</taxon>
        <taxon>Ascomycota</taxon>
        <taxon>Saccharomycotina</taxon>
        <taxon>Saccharomycetes</taxon>
        <taxon>Saccharomycetales</taxon>
        <taxon>Saccharomycetaceae</taxon>
        <taxon>Maudiozyma</taxon>
    </lineage>
</organism>
<comment type="similarity">
    <text evidence="1">Belongs to the bacterial ribosomal protein bL34 family.</text>
</comment>
<dbReference type="Pfam" id="PF00468">
    <property type="entry name" value="Ribosomal_L34"/>
    <property type="match status" value="1"/>
</dbReference>
<dbReference type="GO" id="GO:0005762">
    <property type="term" value="C:mitochondrial large ribosomal subunit"/>
    <property type="evidence" value="ECO:0007669"/>
    <property type="project" value="TreeGrafter"/>
</dbReference>
<proteinExistence type="inferred from homology"/>
<name>A0A1X7R692_9SACH</name>
<dbReference type="Proteomes" id="UP000196158">
    <property type="component" value="Unassembled WGS sequence"/>
</dbReference>
<reference evidence="5 6" key="1">
    <citation type="submission" date="2017-04" db="EMBL/GenBank/DDBJ databases">
        <authorList>
            <person name="Afonso C.L."/>
            <person name="Miller P.J."/>
            <person name="Scott M.A."/>
            <person name="Spackman E."/>
            <person name="Goraichik I."/>
            <person name="Dimitrov K.M."/>
            <person name="Suarez D.L."/>
            <person name="Swayne D.E."/>
        </authorList>
    </citation>
    <scope>NUCLEOTIDE SEQUENCE [LARGE SCALE GENOMIC DNA]</scope>
</reference>
<evidence type="ECO:0000256" key="1">
    <source>
        <dbReference type="ARBA" id="ARBA00010111"/>
    </source>
</evidence>
<keyword evidence="2 5" id="KW-0689">Ribosomal protein</keyword>
<evidence type="ECO:0000313" key="6">
    <source>
        <dbReference type="Proteomes" id="UP000196158"/>
    </source>
</evidence>